<protein>
    <recommendedName>
        <fullName evidence="3">RNA polymerase sigma factor</fullName>
    </recommendedName>
</protein>
<dbReference type="KEGG" id="pbap:Pla133_12510"/>
<dbReference type="AlphaFoldDB" id="A0A518BGT5"/>
<sequence length="227" mass="25453">MERETCWTLIEAAGDGDGRAREDFAALYLPAIRAYLLARWGSSALVEEVDDAQQEVFVECLKDGGVLERVQRGAASGFRGYLYGVVRNVAQRVEERGRRRADRLERGTFHAEFQPDDERSLSQAFDRAFAIGVLRAALRLHQEAARAHGGRQAARFELLRQRFGEGKSIAVIAEQGGQDAAFLHHEYATARREFHRHLLQIVGSQHPGATAAQIELESERLVELIDE</sequence>
<evidence type="ECO:0000313" key="2">
    <source>
        <dbReference type="Proteomes" id="UP000316921"/>
    </source>
</evidence>
<proteinExistence type="predicted"/>
<dbReference type="RefSeq" id="WP_145063514.1">
    <property type="nucleotide sequence ID" value="NZ_CP036287.1"/>
</dbReference>
<dbReference type="EMBL" id="CP036287">
    <property type="protein sequence ID" value="QDU66185.1"/>
    <property type="molecule type" value="Genomic_DNA"/>
</dbReference>
<dbReference type="SUPFAM" id="SSF88946">
    <property type="entry name" value="Sigma2 domain of RNA polymerase sigma factors"/>
    <property type="match status" value="1"/>
</dbReference>
<gene>
    <name evidence="1" type="ORF">Pla133_12510</name>
</gene>
<accession>A0A518BGT5</accession>
<dbReference type="Gene3D" id="1.10.1740.10">
    <property type="match status" value="1"/>
</dbReference>
<keyword evidence="2" id="KW-1185">Reference proteome</keyword>
<dbReference type="InterPro" id="IPR013325">
    <property type="entry name" value="RNA_pol_sigma_r2"/>
</dbReference>
<evidence type="ECO:0008006" key="3">
    <source>
        <dbReference type="Google" id="ProtNLM"/>
    </source>
</evidence>
<dbReference type="GO" id="GO:0003700">
    <property type="term" value="F:DNA-binding transcription factor activity"/>
    <property type="evidence" value="ECO:0007669"/>
    <property type="project" value="InterPro"/>
</dbReference>
<dbReference type="Proteomes" id="UP000316921">
    <property type="component" value="Chromosome"/>
</dbReference>
<reference evidence="1 2" key="1">
    <citation type="submission" date="2019-02" db="EMBL/GenBank/DDBJ databases">
        <title>Deep-cultivation of Planctomycetes and their phenomic and genomic characterization uncovers novel biology.</title>
        <authorList>
            <person name="Wiegand S."/>
            <person name="Jogler M."/>
            <person name="Boedeker C."/>
            <person name="Pinto D."/>
            <person name="Vollmers J."/>
            <person name="Rivas-Marin E."/>
            <person name="Kohn T."/>
            <person name="Peeters S.H."/>
            <person name="Heuer A."/>
            <person name="Rast P."/>
            <person name="Oberbeckmann S."/>
            <person name="Bunk B."/>
            <person name="Jeske O."/>
            <person name="Meyerdierks A."/>
            <person name="Storesund J.E."/>
            <person name="Kallscheuer N."/>
            <person name="Luecker S."/>
            <person name="Lage O.M."/>
            <person name="Pohl T."/>
            <person name="Merkel B.J."/>
            <person name="Hornburger P."/>
            <person name="Mueller R.-W."/>
            <person name="Bruemmer F."/>
            <person name="Labrenz M."/>
            <person name="Spormann A.M."/>
            <person name="Op den Camp H."/>
            <person name="Overmann J."/>
            <person name="Amann R."/>
            <person name="Jetten M.S.M."/>
            <person name="Mascher T."/>
            <person name="Medema M.H."/>
            <person name="Devos D.P."/>
            <person name="Kaster A.-K."/>
            <person name="Ovreas L."/>
            <person name="Rohde M."/>
            <person name="Galperin M.Y."/>
            <person name="Jogler C."/>
        </authorList>
    </citation>
    <scope>NUCLEOTIDE SEQUENCE [LARGE SCALE GENOMIC DNA]</scope>
    <source>
        <strain evidence="1 2">Pla133</strain>
    </source>
</reference>
<dbReference type="GO" id="GO:0006352">
    <property type="term" value="P:DNA-templated transcription initiation"/>
    <property type="evidence" value="ECO:0007669"/>
    <property type="project" value="InterPro"/>
</dbReference>
<name>A0A518BGT5_9BACT</name>
<evidence type="ECO:0000313" key="1">
    <source>
        <dbReference type="EMBL" id="QDU66185.1"/>
    </source>
</evidence>
<organism evidence="1 2">
    <name type="scientific">Engelhardtia mirabilis</name>
    <dbReference type="NCBI Taxonomy" id="2528011"/>
    <lineage>
        <taxon>Bacteria</taxon>
        <taxon>Pseudomonadati</taxon>
        <taxon>Planctomycetota</taxon>
        <taxon>Planctomycetia</taxon>
        <taxon>Planctomycetia incertae sedis</taxon>
        <taxon>Engelhardtia</taxon>
    </lineage>
</organism>